<dbReference type="InterPro" id="IPR037315">
    <property type="entry name" value="EXO1_H3TH"/>
</dbReference>
<dbReference type="PANTHER" id="PTHR18962">
    <property type="entry name" value="COILED-COIL DOMAIN-CONTAINING PROTEIN 39"/>
    <property type="match status" value="1"/>
</dbReference>
<keyword evidence="12" id="KW-0597">Phosphoprotein</keyword>
<keyword evidence="19" id="KW-0269">Exonuclease</keyword>
<dbReference type="GO" id="GO:0006281">
    <property type="term" value="P:DNA repair"/>
    <property type="evidence" value="ECO:0007669"/>
    <property type="project" value="UniProtKB-KW"/>
</dbReference>
<dbReference type="InterPro" id="IPR033290">
    <property type="entry name" value="CCDC39"/>
</dbReference>
<dbReference type="PROSITE" id="PS00842">
    <property type="entry name" value="XPG_2"/>
    <property type="match status" value="1"/>
</dbReference>
<feature type="domain" description="XPG N-terminal" evidence="33">
    <location>
        <begin position="1"/>
        <end position="99"/>
    </location>
</feature>
<keyword evidence="25" id="KW-0539">Nucleus</keyword>
<dbReference type="SUPFAM" id="SSF88723">
    <property type="entry name" value="PIN domain-like"/>
    <property type="match status" value="1"/>
</dbReference>
<comment type="function">
    <text evidence="28">Required for assembly of dynein regulatory complex (DRC) and inner dynein arm (IDA) complexes, which are responsible for ciliary beat regulation, thereby playing a central role in motility in cilia and flagella. Probably acts together with CCDC40 to form a molecular ruler that determines the 96 nanometer (nm) repeat length and arrangements of components in cilia and flagella. Not required for outer dynein arm complexes assembly.</text>
</comment>
<evidence type="ECO:0000256" key="28">
    <source>
        <dbReference type="ARBA" id="ARBA00045182"/>
    </source>
</evidence>
<keyword evidence="15" id="KW-0255">Endonuclease</keyword>
<evidence type="ECO:0000256" key="21">
    <source>
        <dbReference type="ARBA" id="ARBA00022881"/>
    </source>
</evidence>
<dbReference type="GO" id="GO:0003677">
    <property type="term" value="F:DNA binding"/>
    <property type="evidence" value="ECO:0007669"/>
    <property type="project" value="UniProtKB-KW"/>
</dbReference>
<dbReference type="FunFam" id="1.10.150.20:FF:000011">
    <property type="entry name" value="exonuclease 1"/>
    <property type="match status" value="1"/>
</dbReference>
<feature type="region of interest" description="Disordered" evidence="31">
    <location>
        <begin position="367"/>
        <end position="389"/>
    </location>
</feature>
<feature type="compositionally biased region" description="Basic and acidic residues" evidence="31">
    <location>
        <begin position="442"/>
        <end position="452"/>
    </location>
</feature>
<dbReference type="GO" id="GO:0004519">
    <property type="term" value="F:endonuclease activity"/>
    <property type="evidence" value="ECO:0007669"/>
    <property type="project" value="UniProtKB-KW"/>
</dbReference>
<gene>
    <name evidence="35" type="primary">LOC108631436</name>
</gene>
<feature type="compositionally biased region" description="Basic and acidic residues" evidence="31">
    <location>
        <begin position="343"/>
        <end position="352"/>
    </location>
</feature>
<evidence type="ECO:0000256" key="5">
    <source>
        <dbReference type="ARBA" id="ARBA00005805"/>
    </source>
</evidence>
<evidence type="ECO:0000256" key="12">
    <source>
        <dbReference type="ARBA" id="ARBA00022553"/>
    </source>
</evidence>
<dbReference type="InterPro" id="IPR000801">
    <property type="entry name" value="Esterase-like"/>
</dbReference>
<organism evidence="34 35">
    <name type="scientific">Ceratina calcarata</name>
    <dbReference type="NCBI Taxonomy" id="156304"/>
    <lineage>
        <taxon>Eukaryota</taxon>
        <taxon>Metazoa</taxon>
        <taxon>Ecdysozoa</taxon>
        <taxon>Arthropoda</taxon>
        <taxon>Hexapoda</taxon>
        <taxon>Insecta</taxon>
        <taxon>Pterygota</taxon>
        <taxon>Neoptera</taxon>
        <taxon>Endopterygota</taxon>
        <taxon>Hymenoptera</taxon>
        <taxon>Apocrita</taxon>
        <taxon>Aculeata</taxon>
        <taxon>Apoidea</taxon>
        <taxon>Anthophila</taxon>
        <taxon>Apidae</taxon>
        <taxon>Ceratina</taxon>
        <taxon>Zadontomerus</taxon>
    </lineage>
</organism>
<feature type="active site" description="Charge relay system" evidence="29">
    <location>
        <position position="1916"/>
    </location>
</feature>
<keyword evidence="17" id="KW-0228">DNA excision</keyword>
<dbReference type="Gene3D" id="1.10.150.20">
    <property type="entry name" value="5' to 3' exonuclease, C-terminal subdomain"/>
    <property type="match status" value="1"/>
</dbReference>
<dbReference type="InterPro" id="IPR036279">
    <property type="entry name" value="5-3_exonuclease_C_sf"/>
</dbReference>
<dbReference type="GeneID" id="108631436"/>
<sequence>MGITGLIPFLEKASRRTNINEFAGKTVAIDSYCWLHKGAFSCAEKLTSGRHTNSYVNYCMKYVDMLLSHNIKPILVFDGRHLPAKAQTEAKRRENRRANREKADQLMKMGNYAEANNLRKRSIDITHKMALELIKQCQKINVDCIVAPYEADSQLAYLNINGIADVIITEDSDLLLFGCKKVFFKMDMYGHGLLIDHEQLYLAMDTSREKFSMDDFIHMCILSGCDYLPSLPGIGLGKARKFIKLNTNCDIHQALTRLGSYLKMKSLVVTQEYRDAFIFAVVTFRHQLVYCPLRRKQVRLNPAPPDVTKEQLHYAGEETDPEIALQLALGNYDPFTLEKLHDFDPDRAENRSTGRTSSQRASIWSKKYKLRSDSQESPPKENSVLKKSVNNRRSRLTNVTLVGREDNFECEKLNQQEILNLYESGMATGIGNNSDVNEVPLEESKKSPDLTKRNPFLKQSSVSSPDARSSPEERATSPVLTRDRIIGRLPGSDNETSPSFLNTDVNQIKSRYIRRGKRPRRRIVLPEGVITESKFFAKTTSEMNVENEERTGINEIDNTHLGTNGEVKNVYFDSPEKSNEKADLHVASNDRHSTSRVLNKWRNENPSNRDMVQTHPNVIIDESPLKEDNTNKLEESLLSESMKKNSMNELEESLLSDSMKENNMNELEESHLNVSVNEPMKEKNISKLYDLNRPLISPEFDIDPDFLVQRGVIDAVNCSFGWSDNNVRRGSPSNKMKQTKSYSNSRASIYGKAKDGTRRKQIGLEKRQQSLLNFFDAKRKIEKKMKLKENLDIKLGSTEDRIKMIKKQLSNLKTEQDMNQKLLTSHSTRLRTEEHHYRLNCNAESSFRQEARDLHKEWKEVNETVTNIEKELEKMTRKVETSKSMVQYDEKCLKELEEILNENEDNNQLIEQYMKDDLKEYKELDLKRQKLTKELQSYRDSITRTTNEAREMEIILNRTSALYDQSLAEYRQMFNQWKESVAMLQQRNDDIKKLIQETETLHNVSEEKRKVLQESEKFLKEQMDNNKQLQESIKKQEKNLASMKEEQGKMKEMIIMYEDQIVIQKNILKELTQRLQQVRADIKHKESQIKIKYEKIEKTNKQVTDLAAKLDEITNQKLDIEGKARELEGMIEEQEKKRSRMMKEMNRLQTANLRITNQIQELENESKVLKTQHEKESKKHEYLEKLHDKEEHFLDEKKEAWYQVKFELQKSEMKLDRLRGYEHDKSEAEKKQNKIEELQSVLDERMKVSKLLQKQIGALEDEMRKISSSLGHDNDELQYLRNKRQDLVLLMNAGEKQLKAAETRYEEKQVEESMLRLRVSQMEKMISNIGDNVYDLERHKLELEAAMRERRAEIAVQKESLMIQKRVADSECSELRCAIGERAIRIKQLQARYDSTTALLGSNPDGTPINTTYLKIQNAQEKYLLQEQGDKLDETIRKTEEEIQAMENTLRVVNVCNDKYKITVNADDEKRPEAEEHKKLNEELWGAEQSLREKKDELQSLTEEMQKIQAEYLQILKDTEETQESEENKNQYLIDLKQQIQEQEEKISRANKSLQNAKRSIQRLFETTGDRNVLVQAREIELRELQDQNTVVLQDIAEFTVQHMEAESYVKKLLLSRNIELPAIPLSSQSPASSQSRSNASSEYRPKSTNRESMPDINEVSSNKVFGGWQKVYSHESNELGCKMNFGIFLPPQVDEGPVPVIYWLSGLTCTEANFVQKSGAQKYAAEQGVILVVPDTSPRNVNVPGEDDDCDFGTGAGFYVDATNAPWDKNYRMYSYVTKELPALINEKFPALPHVQSIMGHSMGGHGALICALKNPGLYKTVSAFAPISNPICCPWGKKAFSGYLGGTDTDPTWKEWDATELAKKYNGPPLDILVDQGKKDQFLKDGQLLPENLLAAAKDAGLSLVLRFQEDYDHSYFFISTFIEDHIKYHVKYLKS</sequence>
<feature type="compositionally biased region" description="Polar residues" evidence="31">
    <location>
        <begin position="353"/>
        <end position="362"/>
    </location>
</feature>
<keyword evidence="34" id="KW-1185">Reference proteome</keyword>
<dbReference type="Gene3D" id="3.40.50.1820">
    <property type="entry name" value="alpha/beta hydrolase"/>
    <property type="match status" value="1"/>
</dbReference>
<keyword evidence="18" id="KW-0378">Hydrolase</keyword>
<dbReference type="GO" id="GO:0060287">
    <property type="term" value="P:epithelial cilium movement involved in determination of left/right asymmetry"/>
    <property type="evidence" value="ECO:0007669"/>
    <property type="project" value="TreeGrafter"/>
</dbReference>
<dbReference type="FunFam" id="3.40.50.1820:FF:000002">
    <property type="entry name" value="S-formylglutathione hydrolase"/>
    <property type="match status" value="1"/>
</dbReference>
<dbReference type="SUPFAM" id="SSF53474">
    <property type="entry name" value="alpha/beta-Hydrolases"/>
    <property type="match status" value="1"/>
</dbReference>
<dbReference type="InterPro" id="IPR006086">
    <property type="entry name" value="XPG-I_dom"/>
</dbReference>
<evidence type="ECO:0000256" key="15">
    <source>
        <dbReference type="ARBA" id="ARBA00022759"/>
    </source>
</evidence>
<dbReference type="RefSeq" id="XP_026674733.1">
    <property type="nucleotide sequence ID" value="XM_026818932.1"/>
</dbReference>
<comment type="similarity">
    <text evidence="4">Belongs to the esterase D family.</text>
</comment>
<comment type="subcellular location">
    <subcellularLocation>
        <location evidence="3">Nucleus</location>
    </subcellularLocation>
</comment>
<dbReference type="InterPro" id="IPR029058">
    <property type="entry name" value="AB_hydrolase_fold"/>
</dbReference>
<dbReference type="InterPro" id="IPR008918">
    <property type="entry name" value="HhH2"/>
</dbReference>
<evidence type="ECO:0000256" key="7">
    <source>
        <dbReference type="ARBA" id="ARBA00012479"/>
    </source>
</evidence>
<feature type="region of interest" description="Disordered" evidence="31">
    <location>
        <begin position="429"/>
        <end position="502"/>
    </location>
</feature>
<dbReference type="PROSITE" id="PS00841">
    <property type="entry name" value="XPG_1"/>
    <property type="match status" value="1"/>
</dbReference>
<evidence type="ECO:0000259" key="33">
    <source>
        <dbReference type="SMART" id="SM00485"/>
    </source>
</evidence>
<dbReference type="GO" id="GO:0018738">
    <property type="term" value="F:S-formylglutathione hydrolase activity"/>
    <property type="evidence" value="ECO:0007669"/>
    <property type="project" value="UniProtKB-EC"/>
</dbReference>
<dbReference type="PANTHER" id="PTHR18962:SF0">
    <property type="entry name" value="COILED-COIL DOMAIN-CONTAINING PROTEIN 39"/>
    <property type="match status" value="1"/>
</dbReference>
<dbReference type="InterPro" id="IPR014186">
    <property type="entry name" value="S-formylglutathione_hydrol"/>
</dbReference>
<evidence type="ECO:0000256" key="8">
    <source>
        <dbReference type="ARBA" id="ARBA00016725"/>
    </source>
</evidence>
<dbReference type="GO" id="GO:0035312">
    <property type="term" value="F:5'-3' DNA exonuclease activity"/>
    <property type="evidence" value="ECO:0007669"/>
    <property type="project" value="InterPro"/>
</dbReference>
<dbReference type="SMART" id="SM00279">
    <property type="entry name" value="HhH2"/>
    <property type="match status" value="1"/>
</dbReference>
<keyword evidence="13" id="KW-0540">Nuclease</keyword>
<dbReference type="InterPro" id="IPR029060">
    <property type="entry name" value="PIN-like_dom_sf"/>
</dbReference>
<dbReference type="InterPro" id="IPR019974">
    <property type="entry name" value="XPG_CS"/>
</dbReference>
<dbReference type="CDD" id="cd09857">
    <property type="entry name" value="PIN_EXO1"/>
    <property type="match status" value="1"/>
</dbReference>
<evidence type="ECO:0000256" key="19">
    <source>
        <dbReference type="ARBA" id="ARBA00022839"/>
    </source>
</evidence>
<evidence type="ECO:0000256" key="16">
    <source>
        <dbReference type="ARBA" id="ARBA00022763"/>
    </source>
</evidence>
<evidence type="ECO:0000256" key="22">
    <source>
        <dbReference type="ARBA" id="ARBA00023054"/>
    </source>
</evidence>
<comment type="function">
    <text evidence="2">Serine hydrolase involved in the detoxification of formaldehyde.</text>
</comment>
<evidence type="ECO:0000256" key="11">
    <source>
        <dbReference type="ARBA" id="ARBA00022487"/>
    </source>
</evidence>
<dbReference type="GO" id="GO:0005634">
    <property type="term" value="C:nucleus"/>
    <property type="evidence" value="ECO:0007669"/>
    <property type="project" value="UniProtKB-SubCell"/>
</dbReference>
<evidence type="ECO:0000256" key="25">
    <source>
        <dbReference type="ARBA" id="ARBA00023242"/>
    </source>
</evidence>
<evidence type="ECO:0000256" key="3">
    <source>
        <dbReference type="ARBA" id="ARBA00004123"/>
    </source>
</evidence>
<evidence type="ECO:0000256" key="23">
    <source>
        <dbReference type="ARBA" id="ARBA00023125"/>
    </source>
</evidence>
<dbReference type="GO" id="GO:0005576">
    <property type="term" value="C:extracellular region"/>
    <property type="evidence" value="ECO:0007669"/>
    <property type="project" value="GOC"/>
</dbReference>
<evidence type="ECO:0000256" key="13">
    <source>
        <dbReference type="ARBA" id="ARBA00022722"/>
    </source>
</evidence>
<evidence type="ECO:0000256" key="30">
    <source>
        <dbReference type="SAM" id="Coils"/>
    </source>
</evidence>
<feature type="compositionally biased region" description="Low complexity" evidence="31">
    <location>
        <begin position="1627"/>
        <end position="1642"/>
    </location>
</feature>
<dbReference type="GO" id="GO:0060285">
    <property type="term" value="P:cilium-dependent cell motility"/>
    <property type="evidence" value="ECO:0007669"/>
    <property type="project" value="TreeGrafter"/>
</dbReference>
<dbReference type="EC" id="3.1.2.12" evidence="7"/>
<dbReference type="GO" id="GO:0005930">
    <property type="term" value="C:axoneme"/>
    <property type="evidence" value="ECO:0007669"/>
    <property type="project" value="InterPro"/>
</dbReference>
<feature type="active site" description="Charge relay system" evidence="29">
    <location>
        <position position="1803"/>
    </location>
</feature>
<keyword evidence="14" id="KW-0479">Metal-binding</keyword>
<dbReference type="SUPFAM" id="SSF47807">
    <property type="entry name" value="5' to 3' exonuclease, C-terminal subdomain"/>
    <property type="match status" value="1"/>
</dbReference>
<dbReference type="GO" id="GO:0036159">
    <property type="term" value="P:inner dynein arm assembly"/>
    <property type="evidence" value="ECO:0007669"/>
    <property type="project" value="InterPro"/>
</dbReference>
<dbReference type="SMART" id="SM00484">
    <property type="entry name" value="XPGI"/>
    <property type="match status" value="1"/>
</dbReference>
<keyword evidence="11" id="KW-0719">Serine esterase</keyword>
<evidence type="ECO:0000256" key="1">
    <source>
        <dbReference type="ARBA" id="ARBA00001946"/>
    </source>
</evidence>
<evidence type="ECO:0000256" key="4">
    <source>
        <dbReference type="ARBA" id="ARBA00005622"/>
    </source>
</evidence>
<dbReference type="Pfam" id="PF00752">
    <property type="entry name" value="XPG_N"/>
    <property type="match status" value="1"/>
</dbReference>
<comment type="similarity">
    <text evidence="6">Belongs to the XPG/RAD2 endonuclease family. EXO1 subfamily.</text>
</comment>
<evidence type="ECO:0000259" key="32">
    <source>
        <dbReference type="SMART" id="SM00484"/>
    </source>
</evidence>
<reference evidence="35" key="1">
    <citation type="submission" date="2025-08" db="UniProtKB">
        <authorList>
            <consortium name="RefSeq"/>
        </authorList>
    </citation>
    <scope>IDENTIFICATION</scope>
    <source>
        <tissue evidence="35">Whole body</tissue>
    </source>
</reference>
<keyword evidence="16" id="KW-0227">DNA damage</keyword>
<keyword evidence="24" id="KW-0234">DNA repair</keyword>
<evidence type="ECO:0000256" key="14">
    <source>
        <dbReference type="ARBA" id="ARBA00022723"/>
    </source>
</evidence>
<evidence type="ECO:0000256" key="18">
    <source>
        <dbReference type="ARBA" id="ARBA00022801"/>
    </source>
</evidence>
<dbReference type="Gene3D" id="3.40.50.1010">
    <property type="entry name" value="5'-nuclease"/>
    <property type="match status" value="1"/>
</dbReference>
<feature type="domain" description="XPG-I" evidence="32">
    <location>
        <begin position="138"/>
        <end position="211"/>
    </location>
</feature>
<evidence type="ECO:0000256" key="31">
    <source>
        <dbReference type="SAM" id="MobiDB-lite"/>
    </source>
</evidence>
<evidence type="ECO:0000256" key="6">
    <source>
        <dbReference type="ARBA" id="ARBA00010563"/>
    </source>
</evidence>
<name>A0AAJ7SAX2_9HYME</name>
<dbReference type="Pfam" id="PF00867">
    <property type="entry name" value="XPG_I"/>
    <property type="match status" value="1"/>
</dbReference>
<dbReference type="CDD" id="cd09908">
    <property type="entry name" value="H3TH_EXO1"/>
    <property type="match status" value="1"/>
</dbReference>
<keyword evidence="20" id="KW-0460">Magnesium</keyword>
<feature type="coiled-coil region" evidence="30">
    <location>
        <begin position="1477"/>
        <end position="1567"/>
    </location>
</feature>
<dbReference type="GO" id="GO:0046294">
    <property type="term" value="P:formaldehyde catabolic process"/>
    <property type="evidence" value="ECO:0007669"/>
    <property type="project" value="InterPro"/>
</dbReference>
<feature type="compositionally biased region" description="Basic and acidic residues" evidence="31">
    <location>
        <begin position="469"/>
        <end position="486"/>
    </location>
</feature>
<dbReference type="GO" id="GO:0046872">
    <property type="term" value="F:metal ion binding"/>
    <property type="evidence" value="ECO:0007669"/>
    <property type="project" value="UniProtKB-KW"/>
</dbReference>
<evidence type="ECO:0000256" key="20">
    <source>
        <dbReference type="ARBA" id="ARBA00022842"/>
    </source>
</evidence>
<dbReference type="FunFam" id="3.40.50.1010:FF:000002">
    <property type="entry name" value="Exonuclease 1, putative"/>
    <property type="match status" value="1"/>
</dbReference>
<feature type="region of interest" description="Disordered" evidence="31">
    <location>
        <begin position="343"/>
        <end position="362"/>
    </location>
</feature>
<dbReference type="InterPro" id="IPR006084">
    <property type="entry name" value="XPG/Rad2"/>
</dbReference>
<evidence type="ECO:0000256" key="9">
    <source>
        <dbReference type="ARBA" id="ARBA00016774"/>
    </source>
</evidence>
<feature type="compositionally biased region" description="Polar residues" evidence="31">
    <location>
        <begin position="493"/>
        <end position="502"/>
    </location>
</feature>
<keyword evidence="21" id="KW-0267">Excision nuclease</keyword>
<evidence type="ECO:0000256" key="2">
    <source>
        <dbReference type="ARBA" id="ARBA00002608"/>
    </source>
</evidence>
<protein>
    <recommendedName>
        <fullName evidence="8">Coiled-coil domain-containing protein 39</fullName>
        <ecNumber evidence="7">3.1.2.12</ecNumber>
    </recommendedName>
    <alternativeName>
        <fullName evidence="27">Esterase D</fullName>
    </alternativeName>
    <alternativeName>
        <fullName evidence="10">Exonuclease 1</fullName>
    </alternativeName>
    <alternativeName>
        <fullName evidence="26">Exonuclease I</fullName>
    </alternativeName>
    <alternativeName>
        <fullName evidence="9">S-formylglutathione hydrolase</fullName>
    </alternativeName>
</protein>
<keyword evidence="22 30" id="KW-0175">Coiled coil</keyword>
<evidence type="ECO:0000256" key="29">
    <source>
        <dbReference type="PIRSR" id="PIRSR614186-1"/>
    </source>
</evidence>
<evidence type="ECO:0000313" key="34">
    <source>
        <dbReference type="Proteomes" id="UP000694925"/>
    </source>
</evidence>
<dbReference type="PRINTS" id="PR00853">
    <property type="entry name" value="XPGRADSUPER"/>
</dbReference>
<proteinExistence type="inferred from homology"/>
<feature type="compositionally biased region" description="Basic and acidic residues" evidence="31">
    <location>
        <begin position="1644"/>
        <end position="1654"/>
    </location>
</feature>
<dbReference type="Proteomes" id="UP000694925">
    <property type="component" value="Unplaced"/>
</dbReference>
<keyword evidence="23" id="KW-0238">DNA-binding</keyword>
<dbReference type="NCBIfam" id="TIGR02821">
    <property type="entry name" value="fghA_ester_D"/>
    <property type="match status" value="1"/>
</dbReference>
<accession>A0AAJ7SAX2</accession>
<evidence type="ECO:0000313" key="35">
    <source>
        <dbReference type="RefSeq" id="XP_026674733.1"/>
    </source>
</evidence>
<evidence type="ECO:0000256" key="26">
    <source>
        <dbReference type="ARBA" id="ARBA00031638"/>
    </source>
</evidence>
<feature type="coiled-coil region" evidence="30">
    <location>
        <begin position="1218"/>
        <end position="1248"/>
    </location>
</feature>
<evidence type="ECO:0000256" key="24">
    <source>
        <dbReference type="ARBA" id="ARBA00023204"/>
    </source>
</evidence>
<evidence type="ECO:0000256" key="17">
    <source>
        <dbReference type="ARBA" id="ARBA00022769"/>
    </source>
</evidence>
<dbReference type="GO" id="GO:0052689">
    <property type="term" value="F:carboxylic ester hydrolase activity"/>
    <property type="evidence" value="ECO:0007669"/>
    <property type="project" value="UniProtKB-KW"/>
</dbReference>
<dbReference type="InterPro" id="IPR006085">
    <property type="entry name" value="XPG_DNA_repair_N"/>
</dbReference>
<feature type="coiled-coil region" evidence="30">
    <location>
        <begin position="858"/>
        <end position="1179"/>
    </location>
</feature>
<evidence type="ECO:0000256" key="27">
    <source>
        <dbReference type="ARBA" id="ARBA00032082"/>
    </source>
</evidence>
<evidence type="ECO:0000256" key="10">
    <source>
        <dbReference type="ARBA" id="ARBA00020324"/>
    </source>
</evidence>
<feature type="active site" description="Charge relay system" evidence="29">
    <location>
        <position position="1882"/>
    </location>
</feature>
<comment type="similarity">
    <text evidence="5">Belongs to the CCDC39 family.</text>
</comment>
<dbReference type="Pfam" id="PF24161">
    <property type="entry name" value="CCDC39"/>
    <property type="match status" value="1"/>
</dbReference>
<dbReference type="SMART" id="SM00485">
    <property type="entry name" value="XPGN"/>
    <property type="match status" value="1"/>
</dbReference>
<comment type="cofactor">
    <cofactor evidence="1">
        <name>Mg(2+)</name>
        <dbReference type="ChEBI" id="CHEBI:18420"/>
    </cofactor>
</comment>
<feature type="region of interest" description="Disordered" evidence="31">
    <location>
        <begin position="1626"/>
        <end position="1659"/>
    </location>
</feature>
<dbReference type="Pfam" id="PF00756">
    <property type="entry name" value="Esterase"/>
    <property type="match status" value="1"/>
</dbReference>
<dbReference type="InterPro" id="IPR044752">
    <property type="entry name" value="PIN-like_EXO1"/>
</dbReference>